<dbReference type="InterPro" id="IPR007835">
    <property type="entry name" value="MOFRL"/>
</dbReference>
<dbReference type="InterPro" id="IPR039760">
    <property type="entry name" value="MOFRL_protein"/>
</dbReference>
<dbReference type="Gene3D" id="3.40.1480.10">
    <property type="entry name" value="MOFRL domain"/>
    <property type="match status" value="1"/>
</dbReference>
<dbReference type="GO" id="GO:0008887">
    <property type="term" value="F:glycerate kinase activity"/>
    <property type="evidence" value="ECO:0007669"/>
    <property type="project" value="InterPro"/>
</dbReference>
<dbReference type="Proteomes" id="UP000273143">
    <property type="component" value="Chromosome"/>
</dbReference>
<dbReference type="FunFam" id="3.40.1480.10:FF:000002">
    <property type="entry name" value="Glycerate kinase"/>
    <property type="match status" value="1"/>
</dbReference>
<dbReference type="PANTHER" id="PTHR12227">
    <property type="entry name" value="GLYCERATE KINASE"/>
    <property type="match status" value="1"/>
</dbReference>
<dbReference type="KEGG" id="emo:DM558_10530"/>
<evidence type="ECO:0000313" key="3">
    <source>
        <dbReference type="EMBL" id="AZS51175.1"/>
    </source>
</evidence>
<dbReference type="GO" id="GO:0005737">
    <property type="term" value="C:cytoplasm"/>
    <property type="evidence" value="ECO:0007669"/>
    <property type="project" value="TreeGrafter"/>
</dbReference>
<proteinExistence type="predicted"/>
<reference evidence="4" key="1">
    <citation type="submission" date="2018-06" db="EMBL/GenBank/DDBJ databases">
        <title>Complete genome of Pseudomonas insecticola strain QZS01.</title>
        <authorList>
            <person name="Wang J."/>
            <person name="Su Q."/>
        </authorList>
    </citation>
    <scope>NUCLEOTIDE SEQUENCE [LARGE SCALE GENOMIC DNA]</scope>
    <source>
        <strain evidence="4">QZS01</strain>
    </source>
</reference>
<evidence type="ECO:0000259" key="2">
    <source>
        <dbReference type="Pfam" id="PF13660"/>
    </source>
</evidence>
<dbReference type="Gene3D" id="3.40.50.10180">
    <property type="entry name" value="Glycerate kinase, MOFRL-like N-terminal domain"/>
    <property type="match status" value="1"/>
</dbReference>
<dbReference type="SUPFAM" id="SSF82544">
    <property type="entry name" value="GckA/TtuD-like"/>
    <property type="match status" value="1"/>
</dbReference>
<dbReference type="PANTHER" id="PTHR12227:SF0">
    <property type="entry name" value="GLYCERATE KINASE"/>
    <property type="match status" value="1"/>
</dbReference>
<sequence>MRQPKEILNQLLRVVLHAAMPEGKMEHFLPKTPPKGKTIVLGAGKAAASMAAELERVYPFPIEGMVITRYDHGVPTKHIKVIEASHPIPDSKGQEAAKSLYEYAKSATADDLVIFLASGGASALMSLPCEGISLEDKKVITKQLLACGAPIDEMNVVRKHLSAIKGGRLAQAAAPAKVITFAISDVVGDDLSVIGSGATVPDPSTFADVRRILKKYKIQLPEAAANLLATVTEKDETPKALSNIESHLIVTPYEAFKATEKAAEEMGLNVLFLGDSITGEARHVAAMHAGIVRHIKQNNEPIAKPALLLSGGETTVTINSEGGRGGRNTEFLLSLAIELNGLDNVYAIACDTDGIDGSEDNAGAIITPDTLTRADQQGVSAAQYLAKNDAYSFFSELGDLVITTPSRTNINDFRAILIL</sequence>
<dbReference type="Pfam" id="PF05161">
    <property type="entry name" value="MOFRL"/>
    <property type="match status" value="1"/>
</dbReference>
<feature type="domain" description="MOFRL-associated" evidence="2">
    <location>
        <begin position="9"/>
        <end position="228"/>
    </location>
</feature>
<name>A0A3S9XFG9_9GAMM</name>
<gene>
    <name evidence="3" type="ORF">DM558_10530</name>
</gene>
<dbReference type="EMBL" id="CP029822">
    <property type="protein sequence ID" value="AZS51175.1"/>
    <property type="molecule type" value="Genomic_DNA"/>
</dbReference>
<organism evidence="3 4">
    <name type="scientific">Entomomonas moraniae</name>
    <dbReference type="NCBI Taxonomy" id="2213226"/>
    <lineage>
        <taxon>Bacteria</taxon>
        <taxon>Pseudomonadati</taxon>
        <taxon>Pseudomonadota</taxon>
        <taxon>Gammaproteobacteria</taxon>
        <taxon>Pseudomonadales</taxon>
        <taxon>Pseudomonadaceae</taxon>
        <taxon>Entomomonas</taxon>
    </lineage>
</organism>
<dbReference type="Pfam" id="PF13660">
    <property type="entry name" value="DUF4147"/>
    <property type="match status" value="1"/>
</dbReference>
<accession>A0A3S9XFG9</accession>
<evidence type="ECO:0000313" key="4">
    <source>
        <dbReference type="Proteomes" id="UP000273143"/>
    </source>
</evidence>
<dbReference type="AlphaFoldDB" id="A0A3S9XFG9"/>
<feature type="domain" description="MOFRL" evidence="1">
    <location>
        <begin position="307"/>
        <end position="412"/>
    </location>
</feature>
<protein>
    <submittedName>
        <fullName evidence="3">Glycerate kinase</fullName>
    </submittedName>
</protein>
<keyword evidence="4" id="KW-1185">Reference proteome</keyword>
<dbReference type="InterPro" id="IPR038614">
    <property type="entry name" value="GK_N_sf"/>
</dbReference>
<dbReference type="InterPro" id="IPR037035">
    <property type="entry name" value="GK-like_C_sf"/>
</dbReference>
<keyword evidence="3" id="KW-0808">Transferase</keyword>
<keyword evidence="3" id="KW-0418">Kinase</keyword>
<evidence type="ECO:0000259" key="1">
    <source>
        <dbReference type="Pfam" id="PF05161"/>
    </source>
</evidence>
<dbReference type="InterPro" id="IPR025286">
    <property type="entry name" value="MOFRL_assoc_dom"/>
</dbReference>